<keyword evidence="1" id="KW-1133">Transmembrane helix</keyword>
<evidence type="ECO:0000256" key="1">
    <source>
        <dbReference type="SAM" id="Phobius"/>
    </source>
</evidence>
<sequence>MKPFFYLLAVLYLPTLANAGIGILAVPTALALVKNIGDIALFGLCLVTAFDHAYGKARLDAAACKLLYRATLALGVYAVILAATDTPYGPPGLFGPGLVHAGMVFIPYILFSVPVVLQERRLREAAGNGPGPGGGRVVED</sequence>
<gene>
    <name evidence="2" type="ORF">ASZ90_001551</name>
</gene>
<feature type="transmembrane region" description="Helical" evidence="1">
    <location>
        <begin position="66"/>
        <end position="84"/>
    </location>
</feature>
<keyword evidence="1" id="KW-0472">Membrane</keyword>
<reference evidence="2" key="1">
    <citation type="journal article" date="2015" name="Proc. Natl. Acad. Sci. U.S.A.">
        <title>Networks of energetic and metabolic interactions define dynamics in microbial communities.</title>
        <authorList>
            <person name="Embree M."/>
            <person name="Liu J.K."/>
            <person name="Al-Bassam M.M."/>
            <person name="Zengler K."/>
        </authorList>
    </citation>
    <scope>NUCLEOTIDE SEQUENCE</scope>
</reference>
<protein>
    <submittedName>
        <fullName evidence="2">Uncharacterized protein</fullName>
    </submittedName>
</protein>
<comment type="caution">
    <text evidence="2">The sequence shown here is derived from an EMBL/GenBank/DDBJ whole genome shotgun (WGS) entry which is preliminary data.</text>
</comment>
<name>A0A0W8G640_9ZZZZ</name>
<organism evidence="2">
    <name type="scientific">hydrocarbon metagenome</name>
    <dbReference type="NCBI Taxonomy" id="938273"/>
    <lineage>
        <taxon>unclassified sequences</taxon>
        <taxon>metagenomes</taxon>
        <taxon>ecological metagenomes</taxon>
    </lineage>
</organism>
<proteinExistence type="predicted"/>
<evidence type="ECO:0000313" key="2">
    <source>
        <dbReference type="EMBL" id="KUG28569.1"/>
    </source>
</evidence>
<dbReference type="EMBL" id="LNQE01000205">
    <property type="protein sequence ID" value="KUG28569.1"/>
    <property type="molecule type" value="Genomic_DNA"/>
</dbReference>
<dbReference type="AlphaFoldDB" id="A0A0W8G640"/>
<accession>A0A0W8G640</accession>
<keyword evidence="1" id="KW-0812">Transmembrane</keyword>
<feature type="transmembrane region" description="Helical" evidence="1">
    <location>
        <begin position="96"/>
        <end position="117"/>
    </location>
</feature>